<dbReference type="EMBL" id="CP071503">
    <property type="protein sequence ID" value="QSX33550.1"/>
    <property type="molecule type" value="Genomic_DNA"/>
</dbReference>
<evidence type="ECO:0000313" key="2">
    <source>
        <dbReference type="EMBL" id="QSX33550.1"/>
    </source>
</evidence>
<dbReference type="Proteomes" id="UP000662770">
    <property type="component" value="Chromosome"/>
</dbReference>
<accession>A0ABX7QRD6</accession>
<evidence type="ECO:0008006" key="4">
    <source>
        <dbReference type="Google" id="ProtNLM"/>
    </source>
</evidence>
<dbReference type="RefSeq" id="WP_207354769.1">
    <property type="nucleotide sequence ID" value="NZ_CP071503.1"/>
</dbReference>
<evidence type="ECO:0000256" key="1">
    <source>
        <dbReference type="SAM" id="SignalP"/>
    </source>
</evidence>
<keyword evidence="1" id="KW-0732">Signal</keyword>
<dbReference type="Gene3D" id="2.160.20.120">
    <property type="match status" value="1"/>
</dbReference>
<organism evidence="2 3">
    <name type="scientific">Shewanella avicenniae</name>
    <dbReference type="NCBI Taxonomy" id="2814294"/>
    <lineage>
        <taxon>Bacteria</taxon>
        <taxon>Pseudomonadati</taxon>
        <taxon>Pseudomonadota</taxon>
        <taxon>Gammaproteobacteria</taxon>
        <taxon>Alteromonadales</taxon>
        <taxon>Shewanellaceae</taxon>
        <taxon>Shewanella</taxon>
    </lineage>
</organism>
<sequence length="246" mass="25566">MHNNTLLALSGAALLMAGWGFNAHALEHEHRSLVLDASQIKALHAETGAGDLRIIGVEGQKEIQVEADIYRSTDAEPELSLQLEQGKAHFVAQFNGNVSWGKSPYIDVVLTVPAEMTLSVDDGSGAIAIKNMHSDMKIDDGSGSLHIDGGNNLVILDGSGSIELRNISGNIALEDGSGSITIRDCAGDVKIDDGSGSIEVSQVAGKVTIHDGSGGISVTHANALNITESGSGEVSYRDIAGEVSVN</sequence>
<evidence type="ECO:0000313" key="3">
    <source>
        <dbReference type="Proteomes" id="UP000662770"/>
    </source>
</evidence>
<feature type="signal peptide" evidence="1">
    <location>
        <begin position="1"/>
        <end position="25"/>
    </location>
</feature>
<keyword evidence="3" id="KW-1185">Reference proteome</keyword>
<feature type="chain" id="PRO_5046130472" description="Adhesin" evidence="1">
    <location>
        <begin position="26"/>
        <end position="246"/>
    </location>
</feature>
<name>A0ABX7QRD6_9GAMM</name>
<gene>
    <name evidence="2" type="ORF">JYB87_17870</name>
</gene>
<reference evidence="2 3" key="1">
    <citation type="submission" date="2021-03" db="EMBL/GenBank/DDBJ databases">
        <title>Novel species identification of genus Shewanella.</title>
        <authorList>
            <person name="Liu G."/>
            <person name="Zhang Q."/>
        </authorList>
    </citation>
    <scope>NUCLEOTIDE SEQUENCE [LARGE SCALE GENOMIC DNA]</scope>
    <source>
        <strain evidence="2 3">FJAT-51800</strain>
    </source>
</reference>
<proteinExistence type="predicted"/>
<protein>
    <recommendedName>
        <fullName evidence="4">Adhesin</fullName>
    </recommendedName>
</protein>